<dbReference type="Gene3D" id="2.60.40.10">
    <property type="entry name" value="Immunoglobulins"/>
    <property type="match status" value="1"/>
</dbReference>
<evidence type="ECO:0000256" key="4">
    <source>
        <dbReference type="ARBA" id="ARBA00022840"/>
    </source>
</evidence>
<evidence type="ECO:0000256" key="7">
    <source>
        <dbReference type="ARBA" id="ARBA00023170"/>
    </source>
</evidence>
<dbReference type="Pfam" id="PF00041">
    <property type="entry name" value="fn3"/>
    <property type="match status" value="1"/>
</dbReference>
<evidence type="ECO:0000259" key="9">
    <source>
        <dbReference type="PROSITE" id="PS50853"/>
    </source>
</evidence>
<dbReference type="CDD" id="cd00063">
    <property type="entry name" value="FN3"/>
    <property type="match status" value="1"/>
</dbReference>
<feature type="transmembrane region" description="Helical" evidence="8">
    <location>
        <begin position="74"/>
        <end position="97"/>
    </location>
</feature>
<keyword evidence="3" id="KW-0547">Nucleotide-binding</keyword>
<protein>
    <recommendedName>
        <fullName evidence="9">Fibronectin type-III domain-containing protein</fullName>
    </recommendedName>
</protein>
<dbReference type="InterPro" id="IPR003961">
    <property type="entry name" value="FN3_dom"/>
</dbReference>
<evidence type="ECO:0000256" key="6">
    <source>
        <dbReference type="ARBA" id="ARBA00023136"/>
    </source>
</evidence>
<evidence type="ECO:0000256" key="5">
    <source>
        <dbReference type="ARBA" id="ARBA00022989"/>
    </source>
</evidence>
<dbReference type="InterPro" id="IPR013783">
    <property type="entry name" value="Ig-like_fold"/>
</dbReference>
<dbReference type="Ensembl" id="ENSPMET00000012539.1">
    <property type="protein sequence ID" value="ENSPMEP00000002425.1"/>
    <property type="gene ID" value="ENSPMEG00000003478.1"/>
</dbReference>
<evidence type="ECO:0000256" key="8">
    <source>
        <dbReference type="SAM" id="Phobius"/>
    </source>
</evidence>
<accession>A0A3B3WHX6</accession>
<dbReference type="GO" id="GO:0007411">
    <property type="term" value="P:axon guidance"/>
    <property type="evidence" value="ECO:0007669"/>
    <property type="project" value="TreeGrafter"/>
</dbReference>
<keyword evidence="2 8" id="KW-0812">Transmembrane</keyword>
<dbReference type="GO" id="GO:0030425">
    <property type="term" value="C:dendrite"/>
    <property type="evidence" value="ECO:0007669"/>
    <property type="project" value="TreeGrafter"/>
</dbReference>
<dbReference type="AlphaFoldDB" id="A0A3B3WHX6"/>
<organism evidence="10 11">
    <name type="scientific">Poecilia mexicana</name>
    <dbReference type="NCBI Taxonomy" id="48701"/>
    <lineage>
        <taxon>Eukaryota</taxon>
        <taxon>Metazoa</taxon>
        <taxon>Chordata</taxon>
        <taxon>Craniata</taxon>
        <taxon>Vertebrata</taxon>
        <taxon>Euteleostomi</taxon>
        <taxon>Actinopterygii</taxon>
        <taxon>Neopterygii</taxon>
        <taxon>Teleostei</taxon>
        <taxon>Neoteleostei</taxon>
        <taxon>Acanthomorphata</taxon>
        <taxon>Ovalentaria</taxon>
        <taxon>Atherinomorphae</taxon>
        <taxon>Cyprinodontiformes</taxon>
        <taxon>Poeciliidae</taxon>
        <taxon>Poeciliinae</taxon>
        <taxon>Poecilia</taxon>
    </lineage>
</organism>
<dbReference type="InterPro" id="IPR050449">
    <property type="entry name" value="Ephrin_rcpt_TKs"/>
</dbReference>
<dbReference type="PROSITE" id="PS50853">
    <property type="entry name" value="FN3"/>
    <property type="match status" value="1"/>
</dbReference>
<feature type="domain" description="Fibronectin type-III" evidence="9">
    <location>
        <begin position="1"/>
        <end position="62"/>
    </location>
</feature>
<evidence type="ECO:0000313" key="10">
    <source>
        <dbReference type="Ensembl" id="ENSPMEP00000002425.1"/>
    </source>
</evidence>
<dbReference type="PANTHER" id="PTHR46877:SF9">
    <property type="entry name" value="EPHRIN TYPE-A RECEPTOR 7"/>
    <property type="match status" value="1"/>
</dbReference>
<evidence type="ECO:0000256" key="2">
    <source>
        <dbReference type="ARBA" id="ARBA00022692"/>
    </source>
</evidence>
<sequence>LSVHTLRTDQKDRIYSTVRSRSTSAKVNNLKPSTAYVFQIRAFTEAGYGTFGPRLEITTKEEATAIVSSEQNPVIIIAVVAVAGTIILVFMVFGFIIGRRHCGYSKADQEGDEELYFHCTSSVTFSHLKTLIKGADGNF</sequence>
<evidence type="ECO:0000313" key="11">
    <source>
        <dbReference type="Proteomes" id="UP000261480"/>
    </source>
</evidence>
<keyword evidence="4" id="KW-0067">ATP-binding</keyword>
<evidence type="ECO:0000256" key="1">
    <source>
        <dbReference type="ARBA" id="ARBA00004167"/>
    </source>
</evidence>
<dbReference type="InterPro" id="IPR036116">
    <property type="entry name" value="FN3_sf"/>
</dbReference>
<dbReference type="GO" id="GO:0005005">
    <property type="term" value="F:transmembrane-ephrin receptor activity"/>
    <property type="evidence" value="ECO:0007669"/>
    <property type="project" value="TreeGrafter"/>
</dbReference>
<reference evidence="10" key="1">
    <citation type="submission" date="2025-08" db="UniProtKB">
        <authorList>
            <consortium name="Ensembl"/>
        </authorList>
    </citation>
    <scope>IDENTIFICATION</scope>
</reference>
<keyword evidence="6 8" id="KW-0472">Membrane</keyword>
<proteinExistence type="predicted"/>
<keyword evidence="11" id="KW-1185">Reference proteome</keyword>
<dbReference type="GO" id="GO:0005524">
    <property type="term" value="F:ATP binding"/>
    <property type="evidence" value="ECO:0007669"/>
    <property type="project" value="UniProtKB-KW"/>
</dbReference>
<dbReference type="Proteomes" id="UP000261480">
    <property type="component" value="Unplaced"/>
</dbReference>
<dbReference type="GO" id="GO:0005886">
    <property type="term" value="C:plasma membrane"/>
    <property type="evidence" value="ECO:0007669"/>
    <property type="project" value="TreeGrafter"/>
</dbReference>
<keyword evidence="7" id="KW-0675">Receptor</keyword>
<dbReference type="SUPFAM" id="SSF49265">
    <property type="entry name" value="Fibronectin type III"/>
    <property type="match status" value="1"/>
</dbReference>
<comment type="subcellular location">
    <subcellularLocation>
        <location evidence="1">Membrane</location>
        <topology evidence="1">Single-pass membrane protein</topology>
    </subcellularLocation>
</comment>
<reference evidence="10" key="2">
    <citation type="submission" date="2025-09" db="UniProtKB">
        <authorList>
            <consortium name="Ensembl"/>
        </authorList>
    </citation>
    <scope>IDENTIFICATION</scope>
</reference>
<evidence type="ECO:0000256" key="3">
    <source>
        <dbReference type="ARBA" id="ARBA00022741"/>
    </source>
</evidence>
<name>A0A3B3WHX6_9TELE</name>
<keyword evidence="5 8" id="KW-1133">Transmembrane helix</keyword>
<dbReference type="PANTHER" id="PTHR46877">
    <property type="entry name" value="EPH RECEPTOR A5"/>
    <property type="match status" value="1"/>
</dbReference>
<dbReference type="STRING" id="48701.ENSPMEP00000002425"/>